<feature type="compositionally biased region" description="Basic and acidic residues" evidence="1">
    <location>
        <begin position="30"/>
        <end position="56"/>
    </location>
</feature>
<evidence type="ECO:0000313" key="3">
    <source>
        <dbReference type="Proteomes" id="UP000606490"/>
    </source>
</evidence>
<evidence type="ECO:0000313" key="2">
    <source>
        <dbReference type="EMBL" id="MBL6458760.1"/>
    </source>
</evidence>
<accession>A0ABS1VAR5</accession>
<sequence>MLFAMFAASFARARRDAQLQRLVGAHDLGAHRPNAREGLHEAVRQPDQHRGLESNDRAMQPDAAEIGPAWEDRGRNDEIQHQMVQCDGHRGDHHHPPVASADQRGERGKEVHMHVHLPRVPREQIDEERRLPD</sequence>
<gene>
    <name evidence="2" type="ORF">JMJ55_25835</name>
</gene>
<reference evidence="2 3" key="1">
    <citation type="submission" date="2021-01" db="EMBL/GenBank/DDBJ databases">
        <title>Belnapia mucosa sp. nov. and Belnapia arida sp. nov., isolated from the Tabernas Desert (Almeria, Spain).</title>
        <authorList>
            <person name="Molina-Menor E."/>
            <person name="Vidal-Verdu A."/>
            <person name="Calonge A."/>
            <person name="Satari L."/>
            <person name="Pereto Magraner J."/>
            <person name="Porcar Miralles M."/>
        </authorList>
    </citation>
    <scope>NUCLEOTIDE SEQUENCE [LARGE SCALE GENOMIC DNA]</scope>
    <source>
        <strain evidence="2 3">T6</strain>
    </source>
</reference>
<evidence type="ECO:0000256" key="1">
    <source>
        <dbReference type="SAM" id="MobiDB-lite"/>
    </source>
</evidence>
<feature type="region of interest" description="Disordered" evidence="1">
    <location>
        <begin position="30"/>
        <end position="61"/>
    </location>
</feature>
<keyword evidence="3" id="KW-1185">Reference proteome</keyword>
<organism evidence="2 3">
    <name type="scientific">Belnapia mucosa</name>
    <dbReference type="NCBI Taxonomy" id="2804532"/>
    <lineage>
        <taxon>Bacteria</taxon>
        <taxon>Pseudomonadati</taxon>
        <taxon>Pseudomonadota</taxon>
        <taxon>Alphaproteobacteria</taxon>
        <taxon>Acetobacterales</taxon>
        <taxon>Roseomonadaceae</taxon>
        <taxon>Belnapia</taxon>
    </lineage>
</organism>
<name>A0ABS1VAR5_9PROT</name>
<comment type="caution">
    <text evidence="2">The sequence shown here is derived from an EMBL/GenBank/DDBJ whole genome shotgun (WGS) entry which is preliminary data.</text>
</comment>
<protein>
    <submittedName>
        <fullName evidence="2">Uncharacterized protein</fullName>
    </submittedName>
</protein>
<proteinExistence type="predicted"/>
<feature type="region of interest" description="Disordered" evidence="1">
    <location>
        <begin position="87"/>
        <end position="109"/>
    </location>
</feature>
<dbReference type="Proteomes" id="UP000606490">
    <property type="component" value="Unassembled WGS sequence"/>
</dbReference>
<dbReference type="EMBL" id="JAEUXJ010000019">
    <property type="protein sequence ID" value="MBL6458760.1"/>
    <property type="molecule type" value="Genomic_DNA"/>
</dbReference>